<dbReference type="GO" id="GO:0016702">
    <property type="term" value="F:oxidoreductase activity, acting on single donors with incorporation of molecular oxygen, incorporation of two atoms of oxygen"/>
    <property type="evidence" value="ECO:0007669"/>
    <property type="project" value="UniProtKB-ARBA"/>
</dbReference>
<dbReference type="PANTHER" id="PTHR30096:SF0">
    <property type="entry name" value="4,5-DOPA DIOXYGENASE EXTRADIOL-LIKE PROTEIN"/>
    <property type="match status" value="1"/>
</dbReference>
<dbReference type="AlphaFoldDB" id="F2IAI1"/>
<protein>
    <submittedName>
        <fullName evidence="7">Extradiol ring-cleavage dioxygenase class III protein subunit B</fullName>
    </submittedName>
</protein>
<dbReference type="GO" id="GO:0008270">
    <property type="term" value="F:zinc ion binding"/>
    <property type="evidence" value="ECO:0007669"/>
    <property type="project" value="InterPro"/>
</dbReference>
<dbReference type="CDD" id="cd07363">
    <property type="entry name" value="45_DOPA_Dioxygenase"/>
    <property type="match status" value="1"/>
</dbReference>
<reference evidence="7 8" key="1">
    <citation type="journal article" date="2011" name="Stand. Genomic Sci.">
        <title>Complete genome sequence of the gliding freshwater bacterium Fluviicola taffensis type strain (RW262).</title>
        <authorList>
            <person name="Woyke T."/>
            <person name="Chertkov O."/>
            <person name="Lapidus A."/>
            <person name="Nolan M."/>
            <person name="Lucas S."/>
            <person name="Del Rio T.G."/>
            <person name="Tice H."/>
            <person name="Cheng J.F."/>
            <person name="Tapia R."/>
            <person name="Han C."/>
            <person name="Goodwin L."/>
            <person name="Pitluck S."/>
            <person name="Liolios K."/>
            <person name="Pagani I."/>
            <person name="Ivanova N."/>
            <person name="Huntemann M."/>
            <person name="Mavromatis K."/>
            <person name="Mikhailova N."/>
            <person name="Pati A."/>
            <person name="Chen A."/>
            <person name="Palaniappan K."/>
            <person name="Land M."/>
            <person name="Hauser L."/>
            <person name="Brambilla E.M."/>
            <person name="Rohde M."/>
            <person name="Mwirichia R."/>
            <person name="Sikorski J."/>
            <person name="Tindall B.J."/>
            <person name="Goker M."/>
            <person name="Bristow J."/>
            <person name="Eisen J.A."/>
            <person name="Markowitz V."/>
            <person name="Hugenholtz P."/>
            <person name="Klenk H.P."/>
            <person name="Kyrpides N.C."/>
        </authorList>
    </citation>
    <scope>NUCLEOTIDE SEQUENCE [LARGE SCALE GENOMIC DNA]</scope>
    <source>
        <strain evidence="8">DSM 16823 / RW262 / RW262</strain>
    </source>
</reference>
<organism evidence="7 8">
    <name type="scientific">Fluviicola taffensis (strain DSM 16823 / NCIMB 13979 / RW262)</name>
    <dbReference type="NCBI Taxonomy" id="755732"/>
    <lineage>
        <taxon>Bacteria</taxon>
        <taxon>Pseudomonadati</taxon>
        <taxon>Bacteroidota</taxon>
        <taxon>Flavobacteriia</taxon>
        <taxon>Flavobacteriales</taxon>
        <taxon>Crocinitomicaceae</taxon>
        <taxon>Fluviicola</taxon>
    </lineage>
</organism>
<dbReference type="PIRSF" id="PIRSF006157">
    <property type="entry name" value="Doxgns_DODA"/>
    <property type="match status" value="1"/>
</dbReference>
<dbReference type="GO" id="GO:0008198">
    <property type="term" value="F:ferrous iron binding"/>
    <property type="evidence" value="ECO:0007669"/>
    <property type="project" value="InterPro"/>
</dbReference>
<keyword evidence="4" id="KW-0862">Zinc</keyword>
<name>F2IAI1_FLUTR</name>
<feature type="domain" description="Extradiol ring-cleavage dioxygenase class III enzyme subunit B" evidence="6">
    <location>
        <begin position="51"/>
        <end position="270"/>
    </location>
</feature>
<dbReference type="HOGENOM" id="CLU_046582_2_0_10"/>
<gene>
    <name evidence="7" type="ordered locus">Fluta_1121</name>
</gene>
<evidence type="ECO:0000259" key="6">
    <source>
        <dbReference type="Pfam" id="PF02900"/>
    </source>
</evidence>
<sequence length="292" mass="32903" precursor="true">MKRQTFVKGMLGFAALSGLTSVGSLGKILNEEDYTYPVLFIGHGSPMNGIEDNHFSQQWKKEVEHLPNPKVVLVISAHWLTNGTYVTAMEKPQTIHDFGGFPDELFAVQYPSPGSPEWAQQTKSAVTSITIGLDHEWGLDHGTWTVVRHMYPAAEIPVIQLSIDYNKPAEYHYALAQELKSLRKKGVLIIGSGNMVHNLRMVAWDKLNTPNFGFDWAIEANETFNKYILERNHRAMIDYKKMGEFAQLAIPTPDHYFPLIYTLGLSDEKEELALFNNELVGGSLNMTSVRFG</sequence>
<dbReference type="Proteomes" id="UP000007463">
    <property type="component" value="Chromosome"/>
</dbReference>
<dbReference type="InterPro" id="IPR004183">
    <property type="entry name" value="Xdiol_dOase_suB"/>
</dbReference>
<dbReference type="PANTHER" id="PTHR30096">
    <property type="entry name" value="4,5-DOPA DIOXYGENASE EXTRADIOL-LIKE PROTEIN"/>
    <property type="match status" value="1"/>
</dbReference>
<keyword evidence="5" id="KW-0560">Oxidoreductase</keyword>
<dbReference type="eggNOG" id="COG3384">
    <property type="taxonomic scope" value="Bacteria"/>
</dbReference>
<evidence type="ECO:0000256" key="5">
    <source>
        <dbReference type="ARBA" id="ARBA00023002"/>
    </source>
</evidence>
<reference evidence="8" key="2">
    <citation type="submission" date="2011-02" db="EMBL/GenBank/DDBJ databases">
        <title>The complete genome of Fluviicola taffensis DSM 16823.</title>
        <authorList>
            <consortium name="US DOE Joint Genome Institute (JGI-PGF)"/>
            <person name="Lucas S."/>
            <person name="Copeland A."/>
            <person name="Lapidus A."/>
            <person name="Bruce D."/>
            <person name="Goodwin L."/>
            <person name="Pitluck S."/>
            <person name="Kyrpides N."/>
            <person name="Mavromatis K."/>
            <person name="Ivanova N."/>
            <person name="Mikhailova N."/>
            <person name="Pagani I."/>
            <person name="Chertkov O."/>
            <person name="Detter J.C."/>
            <person name="Han C."/>
            <person name="Tapia R."/>
            <person name="Land M."/>
            <person name="Hauser L."/>
            <person name="Markowitz V."/>
            <person name="Cheng J.-F."/>
            <person name="Hugenholtz P."/>
            <person name="Woyke T."/>
            <person name="Wu D."/>
            <person name="Tindall B."/>
            <person name="Pomrenke H.G."/>
            <person name="Brambilla E."/>
            <person name="Klenk H.-P."/>
            <person name="Eisen J.A."/>
        </authorList>
    </citation>
    <scope>NUCLEOTIDE SEQUENCE [LARGE SCALE GENOMIC DNA]</scope>
    <source>
        <strain evidence="8">DSM 16823 / RW262 / RW262</strain>
    </source>
</reference>
<dbReference type="STRING" id="755732.Fluta_1121"/>
<dbReference type="EMBL" id="CP002542">
    <property type="protein sequence ID" value="AEA43117.1"/>
    <property type="molecule type" value="Genomic_DNA"/>
</dbReference>
<accession>F2IAI1</accession>
<keyword evidence="3" id="KW-0479">Metal-binding</keyword>
<dbReference type="NCBIfam" id="NF007914">
    <property type="entry name" value="PRK10628.1"/>
    <property type="match status" value="1"/>
</dbReference>
<evidence type="ECO:0000313" key="8">
    <source>
        <dbReference type="Proteomes" id="UP000007463"/>
    </source>
</evidence>
<keyword evidence="8" id="KW-1185">Reference proteome</keyword>
<evidence type="ECO:0000256" key="2">
    <source>
        <dbReference type="ARBA" id="ARBA00007581"/>
    </source>
</evidence>
<keyword evidence="7" id="KW-0223">Dioxygenase</keyword>
<evidence type="ECO:0000256" key="4">
    <source>
        <dbReference type="ARBA" id="ARBA00022833"/>
    </source>
</evidence>
<dbReference type="InterPro" id="IPR014436">
    <property type="entry name" value="Extradiol_dOase_DODA"/>
</dbReference>
<dbReference type="KEGG" id="fte:Fluta_1121"/>
<dbReference type="RefSeq" id="WP_013685889.1">
    <property type="nucleotide sequence ID" value="NC_015321.1"/>
</dbReference>
<dbReference type="OrthoDB" id="9790889at2"/>
<dbReference type="Pfam" id="PF02900">
    <property type="entry name" value="LigB"/>
    <property type="match status" value="1"/>
</dbReference>
<dbReference type="SUPFAM" id="SSF53213">
    <property type="entry name" value="LigB-like"/>
    <property type="match status" value="1"/>
</dbReference>
<comment type="cofactor">
    <cofactor evidence="1">
        <name>Zn(2+)</name>
        <dbReference type="ChEBI" id="CHEBI:29105"/>
    </cofactor>
</comment>
<evidence type="ECO:0000256" key="3">
    <source>
        <dbReference type="ARBA" id="ARBA00022723"/>
    </source>
</evidence>
<comment type="similarity">
    <text evidence="2">Belongs to the DODA-type extradiol aromatic ring-opening dioxygenase family.</text>
</comment>
<evidence type="ECO:0000313" key="7">
    <source>
        <dbReference type="EMBL" id="AEA43117.1"/>
    </source>
</evidence>
<dbReference type="Gene3D" id="3.40.830.10">
    <property type="entry name" value="LigB-like"/>
    <property type="match status" value="1"/>
</dbReference>
<proteinExistence type="inferred from homology"/>
<evidence type="ECO:0000256" key="1">
    <source>
        <dbReference type="ARBA" id="ARBA00001947"/>
    </source>
</evidence>